<sequence length="416" mass="46501">MSTPSLVSDCPSASPSNVARSPSLFSAWMDCAKIAKILVPPVEVTDHFNKLYQLEEVPSTLVQGPLPTSFLDNEPEFQLTVRTWGSTLRPVEGDEYGILPALPILALAYSRFRKTSNNYSSEHTQRRSIDDIIELAFSARLDRHCDFKTEESYRLVASAGKSDAQSDTLVTIPSTTIADKIQVDRLYFRGDRTIFHHLYWSTGGATHDFSIIGFAGEFKKDDNDCNENQLIMVLATAQAQRKALSLKPSIIMGAIACRGRVQIFSSYWTSDDSLVCIYAHEQQFNLSDPIQVIRLYVFCSKLERHFQGTLALELKTWNTPTEITLQSRKWRSPGHIKKRRRTEESGNGSNGGRGGGNDGPVEADGFDDDRYMNIMKWRNEVVKDGKEGKVVSDEDNSLDAASGWLQFDGRAIAPLS</sequence>
<dbReference type="EMBL" id="KN818243">
    <property type="protein sequence ID" value="KIL65282.1"/>
    <property type="molecule type" value="Genomic_DNA"/>
</dbReference>
<feature type="region of interest" description="Disordered" evidence="1">
    <location>
        <begin position="328"/>
        <end position="365"/>
    </location>
</feature>
<evidence type="ECO:0000313" key="2">
    <source>
        <dbReference type="EMBL" id="KIL65282.1"/>
    </source>
</evidence>
<dbReference type="AlphaFoldDB" id="A0A0C2WU38"/>
<gene>
    <name evidence="2" type="ORF">M378DRAFT_1039107</name>
</gene>
<accession>A0A0C2WU38</accession>
<evidence type="ECO:0000313" key="3">
    <source>
        <dbReference type="Proteomes" id="UP000054549"/>
    </source>
</evidence>
<evidence type="ECO:0000256" key="1">
    <source>
        <dbReference type="SAM" id="MobiDB-lite"/>
    </source>
</evidence>
<dbReference type="HOGENOM" id="CLU_709933_0_0_1"/>
<name>A0A0C2WU38_AMAMK</name>
<dbReference type="OrthoDB" id="2996045at2759"/>
<dbReference type="Proteomes" id="UP000054549">
    <property type="component" value="Unassembled WGS sequence"/>
</dbReference>
<proteinExistence type="predicted"/>
<feature type="compositionally biased region" description="Gly residues" evidence="1">
    <location>
        <begin position="348"/>
        <end position="358"/>
    </location>
</feature>
<feature type="compositionally biased region" description="Basic residues" evidence="1">
    <location>
        <begin position="328"/>
        <end position="340"/>
    </location>
</feature>
<reference evidence="2 3" key="1">
    <citation type="submission" date="2014-04" db="EMBL/GenBank/DDBJ databases">
        <title>Evolutionary Origins and Diversification of the Mycorrhizal Mutualists.</title>
        <authorList>
            <consortium name="DOE Joint Genome Institute"/>
            <consortium name="Mycorrhizal Genomics Consortium"/>
            <person name="Kohler A."/>
            <person name="Kuo A."/>
            <person name="Nagy L.G."/>
            <person name="Floudas D."/>
            <person name="Copeland A."/>
            <person name="Barry K.W."/>
            <person name="Cichocki N."/>
            <person name="Veneault-Fourrey C."/>
            <person name="LaButti K."/>
            <person name="Lindquist E.A."/>
            <person name="Lipzen A."/>
            <person name="Lundell T."/>
            <person name="Morin E."/>
            <person name="Murat C."/>
            <person name="Riley R."/>
            <person name="Ohm R."/>
            <person name="Sun H."/>
            <person name="Tunlid A."/>
            <person name="Henrissat B."/>
            <person name="Grigoriev I.V."/>
            <person name="Hibbett D.S."/>
            <person name="Martin F."/>
        </authorList>
    </citation>
    <scope>NUCLEOTIDE SEQUENCE [LARGE SCALE GENOMIC DNA]</scope>
    <source>
        <strain evidence="2 3">Koide BX008</strain>
    </source>
</reference>
<organism evidence="2 3">
    <name type="scientific">Amanita muscaria (strain Koide BX008)</name>
    <dbReference type="NCBI Taxonomy" id="946122"/>
    <lineage>
        <taxon>Eukaryota</taxon>
        <taxon>Fungi</taxon>
        <taxon>Dikarya</taxon>
        <taxon>Basidiomycota</taxon>
        <taxon>Agaricomycotina</taxon>
        <taxon>Agaricomycetes</taxon>
        <taxon>Agaricomycetidae</taxon>
        <taxon>Agaricales</taxon>
        <taxon>Pluteineae</taxon>
        <taxon>Amanitaceae</taxon>
        <taxon>Amanita</taxon>
    </lineage>
</organism>
<keyword evidence="3" id="KW-1185">Reference proteome</keyword>
<protein>
    <submittedName>
        <fullName evidence="2">Uncharacterized protein</fullName>
    </submittedName>
</protein>
<dbReference type="InParanoid" id="A0A0C2WU38"/>